<accession>A0AAD3TA61</accession>
<keyword evidence="1" id="KW-1133">Transmembrane helix</keyword>
<organism evidence="2 3">
    <name type="scientific">Nepenthes gracilis</name>
    <name type="common">Slender pitcher plant</name>
    <dbReference type="NCBI Taxonomy" id="150966"/>
    <lineage>
        <taxon>Eukaryota</taxon>
        <taxon>Viridiplantae</taxon>
        <taxon>Streptophyta</taxon>
        <taxon>Embryophyta</taxon>
        <taxon>Tracheophyta</taxon>
        <taxon>Spermatophyta</taxon>
        <taxon>Magnoliopsida</taxon>
        <taxon>eudicotyledons</taxon>
        <taxon>Gunneridae</taxon>
        <taxon>Pentapetalae</taxon>
        <taxon>Caryophyllales</taxon>
        <taxon>Nepenthaceae</taxon>
        <taxon>Nepenthes</taxon>
    </lineage>
</organism>
<comment type="caution">
    <text evidence="2">The sequence shown here is derived from an EMBL/GenBank/DDBJ whole genome shotgun (WGS) entry which is preliminary data.</text>
</comment>
<gene>
    <name evidence="2" type="ORF">Nepgr_027337</name>
</gene>
<reference evidence="2" key="1">
    <citation type="submission" date="2023-05" db="EMBL/GenBank/DDBJ databases">
        <title>Nepenthes gracilis genome sequencing.</title>
        <authorList>
            <person name="Fukushima K."/>
        </authorList>
    </citation>
    <scope>NUCLEOTIDE SEQUENCE</scope>
    <source>
        <strain evidence="2">SING2019-196</strain>
    </source>
</reference>
<keyword evidence="1" id="KW-0472">Membrane</keyword>
<evidence type="ECO:0000313" key="3">
    <source>
        <dbReference type="Proteomes" id="UP001279734"/>
    </source>
</evidence>
<name>A0AAD3TA61_NEPGR</name>
<proteinExistence type="predicted"/>
<evidence type="ECO:0000313" key="2">
    <source>
        <dbReference type="EMBL" id="GMH25494.1"/>
    </source>
</evidence>
<dbReference type="AlphaFoldDB" id="A0AAD3TA61"/>
<dbReference type="EMBL" id="BSYO01000029">
    <property type="protein sequence ID" value="GMH25494.1"/>
    <property type="molecule type" value="Genomic_DNA"/>
</dbReference>
<protein>
    <submittedName>
        <fullName evidence="2">Uncharacterized protein</fullName>
    </submittedName>
</protein>
<keyword evidence="3" id="KW-1185">Reference proteome</keyword>
<evidence type="ECO:0000256" key="1">
    <source>
        <dbReference type="SAM" id="Phobius"/>
    </source>
</evidence>
<dbReference type="Proteomes" id="UP001279734">
    <property type="component" value="Unassembled WGS sequence"/>
</dbReference>
<keyword evidence="1" id="KW-0812">Transmembrane</keyword>
<sequence>MACFLHENGPPISETEASAARKQQQKKIAAVSTIFEDINLDSFPFWFLAIFCLFLVGLKLKITGFPPIMYGWEKKPRSLRYGDLF</sequence>
<feature type="transmembrane region" description="Helical" evidence="1">
    <location>
        <begin position="43"/>
        <end position="60"/>
    </location>
</feature>